<dbReference type="EMBL" id="BSRX01000017">
    <property type="protein sequence ID" value="GLW55226.1"/>
    <property type="molecule type" value="Genomic_DNA"/>
</dbReference>
<feature type="region of interest" description="Disordered" evidence="1">
    <location>
        <begin position="1"/>
        <end position="23"/>
    </location>
</feature>
<accession>A0A9W6UM94</accession>
<feature type="region of interest" description="Disordered" evidence="1">
    <location>
        <begin position="52"/>
        <end position="79"/>
    </location>
</feature>
<gene>
    <name evidence="2" type="ORF">Kpho01_32370</name>
</gene>
<protein>
    <submittedName>
        <fullName evidence="2">Uncharacterized protein</fullName>
    </submittedName>
</protein>
<organism evidence="2 3">
    <name type="scientific">Kitasatospora phosalacinea</name>
    <dbReference type="NCBI Taxonomy" id="2065"/>
    <lineage>
        <taxon>Bacteria</taxon>
        <taxon>Bacillati</taxon>
        <taxon>Actinomycetota</taxon>
        <taxon>Actinomycetes</taxon>
        <taxon>Kitasatosporales</taxon>
        <taxon>Streptomycetaceae</taxon>
        <taxon>Kitasatospora</taxon>
    </lineage>
</organism>
<dbReference type="AlphaFoldDB" id="A0A9W6UM94"/>
<feature type="compositionally biased region" description="Basic and acidic residues" evidence="1">
    <location>
        <begin position="1"/>
        <end position="10"/>
    </location>
</feature>
<comment type="caution">
    <text evidence="2">The sequence shown here is derived from an EMBL/GenBank/DDBJ whole genome shotgun (WGS) entry which is preliminary data.</text>
</comment>
<evidence type="ECO:0000256" key="1">
    <source>
        <dbReference type="SAM" id="MobiDB-lite"/>
    </source>
</evidence>
<dbReference type="Proteomes" id="UP001165143">
    <property type="component" value="Unassembled WGS sequence"/>
</dbReference>
<name>A0A9W6UM94_9ACTN</name>
<reference evidence="2" key="1">
    <citation type="submission" date="2023-02" db="EMBL/GenBank/DDBJ databases">
        <title>Kitasatospora phosalacinea NBRC 14362.</title>
        <authorList>
            <person name="Ichikawa N."/>
            <person name="Sato H."/>
            <person name="Tonouchi N."/>
        </authorList>
    </citation>
    <scope>NUCLEOTIDE SEQUENCE</scope>
    <source>
        <strain evidence="2">NBRC 14362</strain>
    </source>
</reference>
<evidence type="ECO:0000313" key="2">
    <source>
        <dbReference type="EMBL" id="GLW55226.1"/>
    </source>
</evidence>
<sequence>MDGRRIRDQEAADPPPPWRPGLGDLAYDTAVRMVGVVVEVPGDGVYAYHLSPPAGGSEWTAERGGSTLRPVNTKADDGA</sequence>
<proteinExistence type="predicted"/>
<evidence type="ECO:0000313" key="3">
    <source>
        <dbReference type="Proteomes" id="UP001165143"/>
    </source>
</evidence>